<reference evidence="2" key="1">
    <citation type="submission" date="2016-11" db="EMBL/GenBank/DDBJ databases">
        <title>Genome sequence of Candidatus Phytoplasma solani strain SA-1.</title>
        <authorList>
            <person name="Haryono M."/>
            <person name="Samarzija I."/>
            <person name="Seruga Music M."/>
            <person name="Hogenhout S."/>
            <person name="Kuo C.-H."/>
        </authorList>
    </citation>
    <scope>NUCLEOTIDE SEQUENCE [LARGE SCALE GENOMIC DNA]</scope>
    <source>
        <strain evidence="2">SA-1</strain>
    </source>
</reference>
<sequence length="174" mass="20834">MKTNIEKLTMKTQFYIERAKQYTEKTKNSLTFLGQTDFFIKRHHLQVNLLKTIIDNNNKKIAKLSRLVSTIKKTYSDTCFKIKLDIKELLEINEEIKCEIENIKDFYILGFNLLREKIISSNNYHRLYEDNSIEDYSRICKSVWQLNFFKKVYLDSSFFCGINDFIINLLKNKT</sequence>
<dbReference type="RefSeq" id="WP_122225594.1">
    <property type="nucleotide sequence ID" value="NZ_MPBG01000009.1"/>
</dbReference>
<keyword evidence="2" id="KW-1185">Reference proteome</keyword>
<dbReference type="EMBL" id="MPBG01000009">
    <property type="protein sequence ID" value="RMI87795.1"/>
    <property type="molecule type" value="Genomic_DNA"/>
</dbReference>
<evidence type="ECO:0000313" key="1">
    <source>
        <dbReference type="EMBL" id="RMI87795.1"/>
    </source>
</evidence>
<proteinExistence type="predicted"/>
<comment type="caution">
    <text evidence="1">The sequence shown here is derived from an EMBL/GenBank/DDBJ whole genome shotgun (WGS) entry which is preliminary data.</text>
</comment>
<organism evidence="1 2">
    <name type="scientific">Candidatus Phytoplasma solani</name>
    <dbReference type="NCBI Taxonomy" id="69896"/>
    <lineage>
        <taxon>Bacteria</taxon>
        <taxon>Bacillati</taxon>
        <taxon>Mycoplasmatota</taxon>
        <taxon>Mollicutes</taxon>
        <taxon>Acholeplasmatales</taxon>
        <taxon>Acholeplasmataceae</taxon>
        <taxon>Candidatus Phytoplasma</taxon>
        <taxon>16SrXII (Stolbur group)</taxon>
    </lineage>
</organism>
<protein>
    <submittedName>
        <fullName evidence="1">Uncharacterized protein</fullName>
    </submittedName>
</protein>
<gene>
    <name evidence="1" type="ORF">PSSA1_v1c5640</name>
</gene>
<name>A0A421NUZ1_9MOLU</name>
<accession>A0A421NUZ1</accession>
<dbReference type="Proteomes" id="UP000283896">
    <property type="component" value="Unassembled WGS sequence"/>
</dbReference>
<evidence type="ECO:0000313" key="2">
    <source>
        <dbReference type="Proteomes" id="UP000283896"/>
    </source>
</evidence>
<dbReference type="AlphaFoldDB" id="A0A421NUZ1"/>